<dbReference type="GO" id="GO:0045493">
    <property type="term" value="P:xylan catabolic process"/>
    <property type="evidence" value="ECO:0007669"/>
    <property type="project" value="UniProtKB-KW"/>
</dbReference>
<dbReference type="SMART" id="SM00633">
    <property type="entry name" value="Glyco_10"/>
    <property type="match status" value="1"/>
</dbReference>
<feature type="domain" description="GH10" evidence="4">
    <location>
        <begin position="1"/>
        <end position="101"/>
    </location>
</feature>
<dbReference type="InterPro" id="IPR017853">
    <property type="entry name" value="GH"/>
</dbReference>
<keyword evidence="5" id="KW-0858">Xylan degradation</keyword>
<dbReference type="STRING" id="1450648.CLORY_32810"/>
<name>A0A1V4IHN5_9CLOT</name>
<keyword evidence="2" id="KW-0119">Carbohydrate metabolism</keyword>
<dbReference type="Gene3D" id="3.20.20.80">
    <property type="entry name" value="Glycosidases"/>
    <property type="match status" value="2"/>
</dbReference>
<evidence type="ECO:0000256" key="1">
    <source>
        <dbReference type="ARBA" id="ARBA00022801"/>
    </source>
</evidence>
<reference evidence="5 6" key="1">
    <citation type="submission" date="2017-03" db="EMBL/GenBank/DDBJ databases">
        <title>Genome sequence of Clostridium oryzae DSM 28571.</title>
        <authorList>
            <person name="Poehlein A."/>
            <person name="Daniel R."/>
        </authorList>
    </citation>
    <scope>NUCLEOTIDE SEQUENCE [LARGE SCALE GENOMIC DNA]</scope>
    <source>
        <strain evidence="5 6">DSM 28571</strain>
    </source>
</reference>
<dbReference type="SUPFAM" id="SSF51445">
    <property type="entry name" value="(Trans)glycosidases"/>
    <property type="match status" value="1"/>
</dbReference>
<dbReference type="InterPro" id="IPR001000">
    <property type="entry name" value="GH10_dom"/>
</dbReference>
<organism evidence="5 6">
    <name type="scientific">Clostridium oryzae</name>
    <dbReference type="NCBI Taxonomy" id="1450648"/>
    <lineage>
        <taxon>Bacteria</taxon>
        <taxon>Bacillati</taxon>
        <taxon>Bacillota</taxon>
        <taxon>Clostridia</taxon>
        <taxon>Eubacteriales</taxon>
        <taxon>Clostridiaceae</taxon>
        <taxon>Clostridium</taxon>
    </lineage>
</organism>
<comment type="caution">
    <text evidence="5">The sequence shown here is derived from an EMBL/GenBank/DDBJ whole genome shotgun (WGS) entry which is preliminary data.</text>
</comment>
<accession>A0A1V4IHN5</accession>
<dbReference type="EC" id="3.2.1.8" evidence="5"/>
<proteinExistence type="predicted"/>
<evidence type="ECO:0000259" key="4">
    <source>
        <dbReference type="PROSITE" id="PS51760"/>
    </source>
</evidence>
<evidence type="ECO:0000313" key="6">
    <source>
        <dbReference type="Proteomes" id="UP000190080"/>
    </source>
</evidence>
<dbReference type="Proteomes" id="UP000190080">
    <property type="component" value="Unassembled WGS sequence"/>
</dbReference>
<sequence>MSNDNGKEASRELVLERLKQHVKVVCDRYKDIVYAWDVVNEAIEDKSEMLSLQAKVYDDIFSVFKEYKEFITSVTFWGISDRYTWKDNFPVRGRKDWPMLM</sequence>
<keyword evidence="6" id="KW-1185">Reference proteome</keyword>
<dbReference type="Pfam" id="PF00331">
    <property type="entry name" value="Glyco_hydro_10"/>
    <property type="match status" value="1"/>
</dbReference>
<keyword evidence="5" id="KW-0326">Glycosidase</keyword>
<gene>
    <name evidence="5" type="primary">xynA</name>
    <name evidence="5" type="ORF">CLORY_32810</name>
</gene>
<protein>
    <submittedName>
        <fullName evidence="5">Endo-1,4-beta-xylanase A</fullName>
        <ecNumber evidence="5">3.2.1.8</ecNumber>
    </submittedName>
</protein>
<dbReference type="GO" id="GO:0031176">
    <property type="term" value="F:endo-1,4-beta-xylanase activity"/>
    <property type="evidence" value="ECO:0007669"/>
    <property type="project" value="UniProtKB-EC"/>
</dbReference>
<dbReference type="EMBL" id="MZGV01000044">
    <property type="protein sequence ID" value="OPJ59439.1"/>
    <property type="molecule type" value="Genomic_DNA"/>
</dbReference>
<evidence type="ECO:0000313" key="5">
    <source>
        <dbReference type="EMBL" id="OPJ59439.1"/>
    </source>
</evidence>
<evidence type="ECO:0000256" key="2">
    <source>
        <dbReference type="ARBA" id="ARBA00023277"/>
    </source>
</evidence>
<keyword evidence="1 5" id="KW-0378">Hydrolase</keyword>
<dbReference type="PROSITE" id="PS51760">
    <property type="entry name" value="GH10_2"/>
    <property type="match status" value="1"/>
</dbReference>
<dbReference type="AlphaFoldDB" id="A0A1V4IHN5"/>
<dbReference type="RefSeq" id="WP_207652227.1">
    <property type="nucleotide sequence ID" value="NZ_MZGV01000044.1"/>
</dbReference>
<keyword evidence="3" id="KW-0624">Polysaccharide degradation</keyword>
<evidence type="ECO:0000256" key="3">
    <source>
        <dbReference type="ARBA" id="ARBA00023326"/>
    </source>
</evidence>